<sequence>MRYDKPISMTPLDARRIVAQPVDRVDGPAKLSGAATYSYEYHEEVPGAAYGMIVPAAIAKGRIVAIDSAAAEAAEGVLMVMTHRNAPRQGSGGDAAPQLVGSEIAHHGQAVALVVAETFEQARHAAGLVRVDYEREPGRFDLAEAERQARPPRGGEHRMGDFEAAFAASPFAVDVSYTTPDQAHAMMEPHASIARWDGDRLTLWSAQQLPDWSVGDIAATLAMPSEHIRIISRFIGGGFGGKISVYADAILSALAARALGRPVKLALTRQQIFNGTSHRPATIQRLRLGCDAEGRLLAIGHDSVSGNLPGRSFEEGAASQTRLLYAAPNRLIRNRKAVLDLAPAASMRAPGEAAGLLALECALDELAEKAGIDPVEMRVINDTPHDPERGPARPFSSRKLVEALREGQRRFGWERRDPVPCRVRDGRWLVGMGVASAIRENYVVEAKARVRLDGQGRLTVETSMTDIGTGSYTILAQVAAEAMGLPLDAVTVRLGDTRLPRGPGSGGSWGANSAGTAVYDACMALRDMLAQKAGLNSTDARFEGGMMHGGGRSLALAELAGEGVSAEGEMLPGGLTQSYAQASFGAHFAEVGVAIDSGEVRLRRMLGVFAAGRLLNPKTARSQAIGGMVFGVGAALMEANVVDRRHGLFINHDLAEYHVPAHADLPDIDAIFLDEEDDKSTPLKTKGVGELGICGAGAAIANAIHNACGVRVRDYPVTLDKLLDGLPPIG</sequence>
<reference evidence="2 3" key="1">
    <citation type="submission" date="2017-09" db="EMBL/GenBank/DDBJ databases">
        <title>Sphingomonas panjinensis sp.nov., isolated from oil-contaminated soil.</title>
        <authorList>
            <person name="Wang L."/>
            <person name="Chen L."/>
        </authorList>
    </citation>
    <scope>NUCLEOTIDE SEQUENCE [LARGE SCALE GENOMIC DNA]</scope>
    <source>
        <strain evidence="2 3">FW-11</strain>
    </source>
</reference>
<evidence type="ECO:0000313" key="2">
    <source>
        <dbReference type="EMBL" id="PTQ09384.1"/>
    </source>
</evidence>
<dbReference type="InterPro" id="IPR016208">
    <property type="entry name" value="Ald_Oxase/xanthine_DH-like"/>
</dbReference>
<dbReference type="PANTHER" id="PTHR11908:SF123">
    <property type="entry name" value="ALDEHYDE OXIDOREDUCTASE MOLYBDENUM-BINDING SUBUNIT PAOC"/>
    <property type="match status" value="1"/>
</dbReference>
<dbReference type="SMART" id="SM01008">
    <property type="entry name" value="Ald_Xan_dh_C"/>
    <property type="match status" value="1"/>
</dbReference>
<proteinExistence type="predicted"/>
<evidence type="ECO:0000259" key="1">
    <source>
        <dbReference type="SMART" id="SM01008"/>
    </source>
</evidence>
<dbReference type="SUPFAM" id="SSF54665">
    <property type="entry name" value="CO dehydrogenase molybdoprotein N-domain-like"/>
    <property type="match status" value="1"/>
</dbReference>
<dbReference type="Proteomes" id="UP000244162">
    <property type="component" value="Unassembled WGS sequence"/>
</dbReference>
<dbReference type="Pfam" id="PF01315">
    <property type="entry name" value="Ald_Xan_dh_C"/>
    <property type="match status" value="1"/>
</dbReference>
<dbReference type="OrthoDB" id="8428274at2"/>
<dbReference type="EMBL" id="NWBU01000011">
    <property type="protein sequence ID" value="PTQ09384.1"/>
    <property type="molecule type" value="Genomic_DNA"/>
</dbReference>
<organism evidence="2 3">
    <name type="scientific">Sphingomonas oleivorans</name>
    <dbReference type="NCBI Taxonomy" id="1735121"/>
    <lineage>
        <taxon>Bacteria</taxon>
        <taxon>Pseudomonadati</taxon>
        <taxon>Pseudomonadota</taxon>
        <taxon>Alphaproteobacteria</taxon>
        <taxon>Sphingomonadales</taxon>
        <taxon>Sphingomonadaceae</taxon>
        <taxon>Sphingomonas</taxon>
    </lineage>
</organism>
<dbReference type="InterPro" id="IPR036856">
    <property type="entry name" value="Ald_Oxase/Xan_DH_a/b_sf"/>
</dbReference>
<dbReference type="SUPFAM" id="SSF56003">
    <property type="entry name" value="Molybdenum cofactor-binding domain"/>
    <property type="match status" value="1"/>
</dbReference>
<dbReference type="Pfam" id="PF20256">
    <property type="entry name" value="MoCoBD_2"/>
    <property type="match status" value="1"/>
</dbReference>
<gene>
    <name evidence="2" type="ORF">CLG96_14345</name>
</gene>
<evidence type="ECO:0000313" key="3">
    <source>
        <dbReference type="Proteomes" id="UP000244162"/>
    </source>
</evidence>
<dbReference type="RefSeq" id="WP_107968840.1">
    <property type="nucleotide sequence ID" value="NZ_NWBU01000011.1"/>
</dbReference>
<dbReference type="InterPro" id="IPR008274">
    <property type="entry name" value="AldOxase/xan_DH_MoCoBD1"/>
</dbReference>
<dbReference type="InterPro" id="IPR046867">
    <property type="entry name" value="AldOxase/xan_DH_MoCoBD2"/>
</dbReference>
<dbReference type="Pfam" id="PF02738">
    <property type="entry name" value="MoCoBD_1"/>
    <property type="match status" value="1"/>
</dbReference>
<dbReference type="GO" id="GO:0016491">
    <property type="term" value="F:oxidoreductase activity"/>
    <property type="evidence" value="ECO:0007669"/>
    <property type="project" value="InterPro"/>
</dbReference>
<comment type="caution">
    <text evidence="2">The sequence shown here is derived from an EMBL/GenBank/DDBJ whole genome shotgun (WGS) entry which is preliminary data.</text>
</comment>
<feature type="domain" description="Aldehyde oxidase/xanthine dehydrogenase a/b hammerhead" evidence="1">
    <location>
        <begin position="32"/>
        <end position="137"/>
    </location>
</feature>
<dbReference type="InterPro" id="IPR000674">
    <property type="entry name" value="Ald_Oxase/Xan_DH_a/b"/>
</dbReference>
<dbReference type="GO" id="GO:0005506">
    <property type="term" value="F:iron ion binding"/>
    <property type="evidence" value="ECO:0007669"/>
    <property type="project" value="InterPro"/>
</dbReference>
<dbReference type="AlphaFoldDB" id="A0A2T5FVB0"/>
<dbReference type="Gene3D" id="3.90.1170.50">
    <property type="entry name" value="Aldehyde oxidase/xanthine dehydrogenase, a/b hammerhead"/>
    <property type="match status" value="1"/>
</dbReference>
<dbReference type="PANTHER" id="PTHR11908">
    <property type="entry name" value="XANTHINE DEHYDROGENASE"/>
    <property type="match status" value="1"/>
</dbReference>
<name>A0A2T5FVB0_9SPHN</name>
<dbReference type="Gene3D" id="3.30.365.10">
    <property type="entry name" value="Aldehyde oxidase/xanthine dehydrogenase, molybdopterin binding domain"/>
    <property type="match status" value="4"/>
</dbReference>
<dbReference type="InterPro" id="IPR037165">
    <property type="entry name" value="AldOxase/xan_DH_Mopterin-bd_sf"/>
</dbReference>
<keyword evidence="3" id="KW-1185">Reference proteome</keyword>
<protein>
    <submittedName>
        <fullName evidence="2">Xanthine dehydrogenase</fullName>
    </submittedName>
</protein>
<accession>A0A2T5FVB0</accession>